<evidence type="ECO:0000313" key="2">
    <source>
        <dbReference type="EMBL" id="DAE17546.1"/>
    </source>
</evidence>
<dbReference type="PANTHER" id="PTHR37829:SF3">
    <property type="entry name" value="PROTEIN JAYE-RELATED"/>
    <property type="match status" value="1"/>
</dbReference>
<dbReference type="Pfam" id="PF04865">
    <property type="entry name" value="Baseplate_J"/>
    <property type="match status" value="1"/>
</dbReference>
<protein>
    <submittedName>
        <fullName evidence="2">Baseplate assembly protein</fullName>
    </submittedName>
</protein>
<dbReference type="InterPro" id="IPR052399">
    <property type="entry name" value="Phage_Baseplate_Assmbl_Protein"/>
</dbReference>
<feature type="domain" description="Baseplate protein J-like barrel" evidence="1">
    <location>
        <begin position="94"/>
        <end position="179"/>
    </location>
</feature>
<dbReference type="EMBL" id="BK015642">
    <property type="protein sequence ID" value="DAE17546.1"/>
    <property type="molecule type" value="Genomic_DNA"/>
</dbReference>
<proteinExistence type="predicted"/>
<evidence type="ECO:0000259" key="1">
    <source>
        <dbReference type="Pfam" id="PF04865"/>
    </source>
</evidence>
<dbReference type="InterPro" id="IPR006949">
    <property type="entry name" value="Barrel_Baseplate_J-like"/>
</dbReference>
<reference evidence="2" key="1">
    <citation type="journal article" date="2021" name="Proc. Natl. Acad. Sci. U.S.A.">
        <title>A Catalog of Tens of Thousands of Viruses from Human Metagenomes Reveals Hidden Associations with Chronic Diseases.</title>
        <authorList>
            <person name="Tisza M.J."/>
            <person name="Buck C.B."/>
        </authorList>
    </citation>
    <scope>NUCLEOTIDE SEQUENCE</scope>
    <source>
        <strain evidence="2">CtqPn17</strain>
    </source>
</reference>
<organism evidence="2">
    <name type="scientific">Caudovirales sp. ctqPn17</name>
    <dbReference type="NCBI Taxonomy" id="2825772"/>
    <lineage>
        <taxon>Viruses</taxon>
        <taxon>Duplodnaviria</taxon>
        <taxon>Heunggongvirae</taxon>
        <taxon>Uroviricota</taxon>
        <taxon>Caudoviricetes</taxon>
    </lineage>
</organism>
<accession>A0A8S5QF17</accession>
<sequence length="367" mass="39992">MDNSELHYMQCDPEKLWNKMIEAYVDAGGDILYPGDEKEMLLRSVQADIIQVVMAVDNALRMMTLREATGIYLDVYGEGRNCERIEASAATATVRIKTNATGKSQTLAAGTAMTYDGEIYYLLTDDITLNGYEQTINTTVIADRAGSAGNALAAGTEMVLTITNSAVNNIVVTSAAKGGNEEEEDDAYRERIRKHGLAAVTTGPYQQYETIAEGVSSSIVDAKALNLEGGKVGVYLILSGNTGQENILKNVSDALSPLDVRPLTDHVFVYQATEIEYVLKVQYACDNSSTTTEAITQAVNSYQEWQDNTIGRAFNPDRLMAAIYQAGATRVTWLAGSRFKDSTNITYTEIKENEHCKGTITLTASES</sequence>
<dbReference type="PANTHER" id="PTHR37829">
    <property type="entry name" value="PHAGE-LIKE ELEMENT PBSX PROTEIN XKDT"/>
    <property type="match status" value="1"/>
</dbReference>
<name>A0A8S5QF17_9CAUD</name>